<dbReference type="EMBL" id="CAJVCH010564721">
    <property type="protein sequence ID" value="CAG7832376.1"/>
    <property type="molecule type" value="Genomic_DNA"/>
</dbReference>
<feature type="compositionally biased region" description="Low complexity" evidence="1">
    <location>
        <begin position="53"/>
        <end position="88"/>
    </location>
</feature>
<sequence length="232" mass="25027">TTNCPINQVLYNISRRNIVELQNFWKGVIKKKNMKLPTVLLFSLIASVVSQSTTTAEDPIPTTEDPTTTTWPTSTEDTMTITSPTTTDDHTILTTATTESTSAEVQNTTATITPTSAKTDDPTVTVTTITPHEIKPSEKAEATMTSDSSNGLDTTYSSNDDPKPNAIIGPMLPTGSSEVLEKNENPTTNTDKADPKIMPNNSSMKNATPGILISAVTCMSIFIFSIKMLNHL</sequence>
<dbReference type="Proteomes" id="UP000708208">
    <property type="component" value="Unassembled WGS sequence"/>
</dbReference>
<organism evidence="3 4">
    <name type="scientific">Allacma fusca</name>
    <dbReference type="NCBI Taxonomy" id="39272"/>
    <lineage>
        <taxon>Eukaryota</taxon>
        <taxon>Metazoa</taxon>
        <taxon>Ecdysozoa</taxon>
        <taxon>Arthropoda</taxon>
        <taxon>Hexapoda</taxon>
        <taxon>Collembola</taxon>
        <taxon>Symphypleona</taxon>
        <taxon>Sminthuridae</taxon>
        <taxon>Allacma</taxon>
    </lineage>
</organism>
<protein>
    <submittedName>
        <fullName evidence="3">Uncharacterized protein</fullName>
    </submittedName>
</protein>
<feature type="region of interest" description="Disordered" evidence="1">
    <location>
        <begin position="52"/>
        <end position="88"/>
    </location>
</feature>
<feature type="transmembrane region" description="Helical" evidence="2">
    <location>
        <begin position="207"/>
        <end position="226"/>
    </location>
</feature>
<keyword evidence="2" id="KW-1133">Transmembrane helix</keyword>
<comment type="caution">
    <text evidence="3">The sequence shown here is derived from an EMBL/GenBank/DDBJ whole genome shotgun (WGS) entry which is preliminary data.</text>
</comment>
<keyword evidence="2" id="KW-0812">Transmembrane</keyword>
<name>A0A8J2LIS3_9HEXA</name>
<keyword evidence="2" id="KW-0472">Membrane</keyword>
<feature type="compositionally biased region" description="Polar residues" evidence="1">
    <location>
        <begin position="143"/>
        <end position="159"/>
    </location>
</feature>
<evidence type="ECO:0000256" key="2">
    <source>
        <dbReference type="SAM" id="Phobius"/>
    </source>
</evidence>
<evidence type="ECO:0000256" key="1">
    <source>
        <dbReference type="SAM" id="MobiDB-lite"/>
    </source>
</evidence>
<evidence type="ECO:0000313" key="4">
    <source>
        <dbReference type="Proteomes" id="UP000708208"/>
    </source>
</evidence>
<feature type="non-terminal residue" evidence="3">
    <location>
        <position position="1"/>
    </location>
</feature>
<reference evidence="3" key="1">
    <citation type="submission" date="2021-06" db="EMBL/GenBank/DDBJ databases">
        <authorList>
            <person name="Hodson N. C."/>
            <person name="Mongue J. A."/>
            <person name="Jaron S. K."/>
        </authorList>
    </citation>
    <scope>NUCLEOTIDE SEQUENCE</scope>
</reference>
<accession>A0A8J2LIS3</accession>
<proteinExistence type="predicted"/>
<keyword evidence="4" id="KW-1185">Reference proteome</keyword>
<gene>
    <name evidence="3" type="ORF">AFUS01_LOCUS42061</name>
</gene>
<feature type="region of interest" description="Disordered" evidence="1">
    <location>
        <begin position="137"/>
        <end position="202"/>
    </location>
</feature>
<evidence type="ECO:0000313" key="3">
    <source>
        <dbReference type="EMBL" id="CAG7832376.1"/>
    </source>
</evidence>
<dbReference type="AlphaFoldDB" id="A0A8J2LIS3"/>